<dbReference type="GO" id="GO:0006260">
    <property type="term" value="P:DNA replication"/>
    <property type="evidence" value="ECO:0007669"/>
    <property type="project" value="InterPro"/>
</dbReference>
<evidence type="ECO:0000313" key="2">
    <source>
        <dbReference type="EMBL" id="RHZ53392.1"/>
    </source>
</evidence>
<name>A0A397GQV4_9GLOM</name>
<dbReference type="Pfam" id="PF02399">
    <property type="entry name" value="Herpes_ori_bp"/>
    <property type="match status" value="1"/>
</dbReference>
<dbReference type="InterPro" id="IPR003450">
    <property type="entry name" value="Replication_origin-bd"/>
</dbReference>
<organism evidence="2 3">
    <name type="scientific">Diversispora epigaea</name>
    <dbReference type="NCBI Taxonomy" id="1348612"/>
    <lineage>
        <taxon>Eukaryota</taxon>
        <taxon>Fungi</taxon>
        <taxon>Fungi incertae sedis</taxon>
        <taxon>Mucoromycota</taxon>
        <taxon>Glomeromycotina</taxon>
        <taxon>Glomeromycetes</taxon>
        <taxon>Diversisporales</taxon>
        <taxon>Diversisporaceae</taxon>
        <taxon>Diversispora</taxon>
    </lineage>
</organism>
<evidence type="ECO:0000259" key="1">
    <source>
        <dbReference type="Pfam" id="PF02399"/>
    </source>
</evidence>
<protein>
    <recommendedName>
        <fullName evidence="1">Replication origin-binding protein domain-containing protein</fullName>
    </recommendedName>
</protein>
<reference evidence="2 3" key="1">
    <citation type="submission" date="2018-08" db="EMBL/GenBank/DDBJ databases">
        <title>Genome and evolution of the arbuscular mycorrhizal fungus Diversispora epigaea (formerly Glomus versiforme) and its bacterial endosymbionts.</title>
        <authorList>
            <person name="Sun X."/>
            <person name="Fei Z."/>
            <person name="Harrison M."/>
        </authorList>
    </citation>
    <scope>NUCLEOTIDE SEQUENCE [LARGE SCALE GENOMIC DNA]</scope>
    <source>
        <strain evidence="2 3">IT104</strain>
    </source>
</reference>
<sequence>MNSGVHARESENAMRDLLKSAVHVLAMDAFANESTLNFLRQYRGEDIRVFDNKYQPHKGKSVKILYDPDKGSEAIRKGLKLLQEGKRVAFSVTSCKKARAIAVQASKLLKPDGSHVLSRVYFGQMDGKQRQEDFADINATWSGLDCVVYTSTVEAGISFEISNHFDSVIGISNINTGVHAEAFAQMFYRVRDCPHHTISLYNSKKTGIFKEPNRDLIRAELSALRPGDLPTAIKGHREWDKIADCYIIDSEHTYYKYWLASNGYTDRNDTALLEAYKPEELYSQYTIRVARKGYTVIDHPIEVYGIPDAHECIDGNQPLRLIIDIDARQKPDPTNAKLPSLDSEKITREDLLSRILVACADALSLIPGCMLSLNSFALASSSNADKCSWHIIYPRAQFIDYRELKGFTEKVVELVGEPYSKFIDVGLPKSHFSLRLLGSAKEGRIKRPAISSVKKGLQKLEDYLVQPKEIYSVIWPRTFSSEEPVKEEFQPINDENALVKGANMVIAHYGWLQIGRTEKGFINFQTQSVKECPICDVKHEKDQLYGFIRKNGHFVLKCYRQKQYKPDHKGLSFSKVSDKVESEVKPKWGLIERLPNAVKHPRPLVELSGKNINAREMENAPEAYPDFLSEEPTTSLIRSPVMTGKTKALRIILNSLAKEGSRLPCFVWVSYRKTLSNETKAKVDILQNAGLRVCNYQEVEGDLAICNWDVIIVQAESIHRLSLFGGRSYVVILDEVNAIMRQMNSGVHARESENAMRDLLKSAVHVLAMDAFANESTLNFLRQYRGEDIRVFDNKYQPHKGKSVKILYDPDKGSEAIRKGLKLLQEGKRVAFSVTSCKKARAIAVQASKLLKPDGSHVLSRVYFGQMDGKQRQEDFADINATWSGLDCVVYTSTVEAGISFEISNHFDSVIGISNINTGVHAEAFAQMFYRVRDCPHHTISLYNSKKTGIFKEPNRDLIRAELSALRPGDLPTAIKGHREWDKIADCYIIDSSPAVETYIEVEYQKRLSAKYFPEILCSLIASTGATLELISAEDTEKVKRNVISHTIKNTEKKIKGEDAESIANAPDITPDEAEILKQNPIRSFTDNIALQRHYLWKTYASGDIGGKDDIRNWGMNNDDWIKLCDKDFVEIYNNPEPLKRFRGLAYFRRQGCNATKAIENLKIKEEMQWEDSHESMDPSSADLHKFYSAKQWEVVHDLLQSVGFIDIDDTKILSGDDVAKVFKQSQEKIVKIREDALLLFGFKTRAKGLPDLNATIKFINAILSNWCGYTIKSGRRKEGPKGQQVWKSTYWIHRVPDNGAGFETIERIMAIKLNAPNYHPTNPVLPPYKPESIDEIQELFDSIPTTDISESCNGACEESSYNNVAEKSVTNSPQLPSLVSTQIQSNDSKQFPIITKAKKEISEPSLSMKCLPPEISLSSELLIKSESDIDTLILLLQQKFQMSQEKLEQWRFKITFEMRDNQNYWKKERESMSEADFLDYKQKFEAKMKVPTTPHKKELKNKSIVHIEYI</sequence>
<feature type="domain" description="Replication origin-binding protein" evidence="1">
    <location>
        <begin position="633"/>
        <end position="796"/>
    </location>
</feature>
<accession>A0A397GQV4</accession>
<dbReference type="STRING" id="1348612.A0A397GQV4"/>
<dbReference type="Proteomes" id="UP000266861">
    <property type="component" value="Unassembled WGS sequence"/>
</dbReference>
<keyword evidence="3" id="KW-1185">Reference proteome</keyword>
<dbReference type="OrthoDB" id="2399869at2759"/>
<comment type="caution">
    <text evidence="2">The sequence shown here is derived from an EMBL/GenBank/DDBJ whole genome shotgun (WGS) entry which is preliminary data.</text>
</comment>
<dbReference type="EMBL" id="PQFF01000389">
    <property type="protein sequence ID" value="RHZ53392.1"/>
    <property type="molecule type" value="Genomic_DNA"/>
</dbReference>
<dbReference type="GO" id="GO:0003688">
    <property type="term" value="F:DNA replication origin binding"/>
    <property type="evidence" value="ECO:0007669"/>
    <property type="project" value="InterPro"/>
</dbReference>
<gene>
    <name evidence="2" type="ORF">Glove_442g9</name>
</gene>
<dbReference type="GO" id="GO:0005524">
    <property type="term" value="F:ATP binding"/>
    <property type="evidence" value="ECO:0007669"/>
    <property type="project" value="InterPro"/>
</dbReference>
<evidence type="ECO:0000313" key="3">
    <source>
        <dbReference type="Proteomes" id="UP000266861"/>
    </source>
</evidence>
<proteinExistence type="predicted"/>